<accession>A0A4Q2DP05</accession>
<dbReference type="InterPro" id="IPR018712">
    <property type="entry name" value="Tle1-like_cat"/>
</dbReference>
<keyword evidence="4" id="KW-1185">Reference proteome</keyword>
<feature type="domain" description="T6SS Phospholipase effector Tle1-like catalytic" evidence="2">
    <location>
        <begin position="52"/>
        <end position="318"/>
    </location>
</feature>
<dbReference type="AlphaFoldDB" id="A0A4Q2DP05"/>
<evidence type="ECO:0000256" key="1">
    <source>
        <dbReference type="SAM" id="MobiDB-lite"/>
    </source>
</evidence>
<dbReference type="OrthoDB" id="3162439at2759"/>
<evidence type="ECO:0000313" key="3">
    <source>
        <dbReference type="EMBL" id="RXW21136.1"/>
    </source>
</evidence>
<gene>
    <name evidence="3" type="ORF">EST38_g4721</name>
</gene>
<reference evidence="3 4" key="1">
    <citation type="submission" date="2019-01" db="EMBL/GenBank/DDBJ databases">
        <title>Draft genome sequence of Psathyrella aberdarensis IHI B618.</title>
        <authorList>
            <person name="Buettner E."/>
            <person name="Kellner H."/>
        </authorList>
    </citation>
    <scope>NUCLEOTIDE SEQUENCE [LARGE SCALE GENOMIC DNA]</scope>
    <source>
        <strain evidence="3 4">IHI B618</strain>
    </source>
</reference>
<sequence length="495" mass="57176">MPSDTHHILDPSVSSTTETVVERREVSIDDDTSHPLKSQTLPPVIPSTHQHRNLIVCFDGTGDQFDADNSNVVQFVSLLKKDDRNRQLVYYQTGIGTNTGANTTVSPWRSQLRKIMDTMFAHSIDAHIMGGYKFLMQNYLPELTFHPGFSRGAYTARCLAGMLHKVGLLPTSNTEQVPFAYTMYVRTDGVGWDQANEFKRAFSIDVDVEFLGVWDTVASIGFKPEGLPFATSKKFIRTYRHAVSLDERRAKFQPNLWNEPTRDEANLGLHEDDESGKPNTDTEEVWFAGCHCDVGGGSVNNRTRHSLARIPLRWMVREIFKAETGILFLTDRLYEIGLDPSTIYPVVLKRRDPHPVGENKICERPRSEKPIRPSMYRPWKKVDIKHVHPPHETGPAAMMASEEHEELKDALSPIYDQMSINKWWWLFEYMPLPIRRQWRGLEWKTYLWFNRGKERFVKWTEKGLKVHRSVKIRMEAESGKYKPQVKFVGEPEWVE</sequence>
<evidence type="ECO:0000313" key="4">
    <source>
        <dbReference type="Proteomes" id="UP000290288"/>
    </source>
</evidence>
<dbReference type="STRING" id="2316362.A0A4Q2DP05"/>
<feature type="compositionally biased region" description="Basic and acidic residues" evidence="1">
    <location>
        <begin position="20"/>
        <end position="34"/>
    </location>
</feature>
<dbReference type="PANTHER" id="PTHR33840">
    <property type="match status" value="1"/>
</dbReference>
<comment type="caution">
    <text evidence="3">The sequence shown here is derived from an EMBL/GenBank/DDBJ whole genome shotgun (WGS) entry which is preliminary data.</text>
</comment>
<dbReference type="EMBL" id="SDEE01000120">
    <property type="protein sequence ID" value="RXW21136.1"/>
    <property type="molecule type" value="Genomic_DNA"/>
</dbReference>
<dbReference type="PANTHER" id="PTHR33840:SF2">
    <property type="entry name" value="TLE1 PHOSPHOLIPASE DOMAIN-CONTAINING PROTEIN"/>
    <property type="match status" value="1"/>
</dbReference>
<feature type="region of interest" description="Disordered" evidence="1">
    <location>
        <begin position="1"/>
        <end position="44"/>
    </location>
</feature>
<dbReference type="Pfam" id="PF09994">
    <property type="entry name" value="T6SS_Tle1-like_cat"/>
    <property type="match status" value="1"/>
</dbReference>
<feature type="region of interest" description="Disordered" evidence="1">
    <location>
        <begin position="256"/>
        <end position="280"/>
    </location>
</feature>
<protein>
    <recommendedName>
        <fullName evidence="2">T6SS Phospholipase effector Tle1-like catalytic domain-containing protein</fullName>
    </recommendedName>
</protein>
<name>A0A4Q2DP05_9AGAR</name>
<dbReference type="Proteomes" id="UP000290288">
    <property type="component" value="Unassembled WGS sequence"/>
</dbReference>
<organism evidence="3 4">
    <name type="scientific">Candolleomyces aberdarensis</name>
    <dbReference type="NCBI Taxonomy" id="2316362"/>
    <lineage>
        <taxon>Eukaryota</taxon>
        <taxon>Fungi</taxon>
        <taxon>Dikarya</taxon>
        <taxon>Basidiomycota</taxon>
        <taxon>Agaricomycotina</taxon>
        <taxon>Agaricomycetes</taxon>
        <taxon>Agaricomycetidae</taxon>
        <taxon>Agaricales</taxon>
        <taxon>Agaricineae</taxon>
        <taxon>Psathyrellaceae</taxon>
        <taxon>Candolleomyces</taxon>
    </lineage>
</organism>
<evidence type="ECO:0000259" key="2">
    <source>
        <dbReference type="Pfam" id="PF09994"/>
    </source>
</evidence>
<proteinExistence type="predicted"/>